<reference evidence="3" key="1">
    <citation type="submission" date="2019-08" db="EMBL/GenBank/DDBJ databases">
        <title>Limnoglobus roseus gen. nov., sp. nov., a novel freshwater planctomycete with a giant genome from the family Gemmataceae.</title>
        <authorList>
            <person name="Kulichevskaya I.S."/>
            <person name="Naumoff D.G."/>
            <person name="Miroshnikov K."/>
            <person name="Ivanova A."/>
            <person name="Philippov D.A."/>
            <person name="Hakobyan A."/>
            <person name="Rijpstra I.C."/>
            <person name="Sinninghe Damste J.S."/>
            <person name="Liesack W."/>
            <person name="Dedysh S.N."/>
        </authorList>
    </citation>
    <scope>NUCLEOTIDE SEQUENCE [LARGE SCALE GENOMIC DNA]</scope>
    <source>
        <strain evidence="3">PX52</strain>
    </source>
</reference>
<gene>
    <name evidence="2" type="primary">trxA_3</name>
    <name evidence="2" type="ORF">PX52LOC_04874</name>
</gene>
<dbReference type="Pfam" id="PF00085">
    <property type="entry name" value="Thioredoxin"/>
    <property type="match status" value="1"/>
</dbReference>
<dbReference type="InterPro" id="IPR013766">
    <property type="entry name" value="Thioredoxin_domain"/>
</dbReference>
<dbReference type="RefSeq" id="WP_149112418.1">
    <property type="nucleotide sequence ID" value="NZ_CP042425.1"/>
</dbReference>
<evidence type="ECO:0000259" key="1">
    <source>
        <dbReference type="PROSITE" id="PS51352"/>
    </source>
</evidence>
<dbReference type="OrthoDB" id="279456at2"/>
<organism evidence="2 3">
    <name type="scientific">Limnoglobus roseus</name>
    <dbReference type="NCBI Taxonomy" id="2598579"/>
    <lineage>
        <taxon>Bacteria</taxon>
        <taxon>Pseudomonadati</taxon>
        <taxon>Planctomycetota</taxon>
        <taxon>Planctomycetia</taxon>
        <taxon>Gemmatales</taxon>
        <taxon>Gemmataceae</taxon>
        <taxon>Limnoglobus</taxon>
    </lineage>
</organism>
<protein>
    <submittedName>
        <fullName evidence="2">Thioredoxin</fullName>
    </submittedName>
</protein>
<evidence type="ECO:0000313" key="2">
    <source>
        <dbReference type="EMBL" id="QEL17863.1"/>
    </source>
</evidence>
<sequence length="134" mass="15111">MHRIERLAADNFERRVLSSPIPVVLAFGGDHCGPCRLLEPVLVELFPAIEGRVRVLKVDVRADSELATRLGIVALPTISFFRHRREECRLVGLQNRERLLEAVLGVLPPLHRELDPHFQVYPVGLPPNTDLSKP</sequence>
<dbReference type="SUPFAM" id="SSF52833">
    <property type="entry name" value="Thioredoxin-like"/>
    <property type="match status" value="1"/>
</dbReference>
<feature type="domain" description="Thioredoxin" evidence="1">
    <location>
        <begin position="1"/>
        <end position="108"/>
    </location>
</feature>
<dbReference type="GO" id="GO:0015035">
    <property type="term" value="F:protein-disulfide reductase activity"/>
    <property type="evidence" value="ECO:0007669"/>
    <property type="project" value="TreeGrafter"/>
</dbReference>
<evidence type="ECO:0000313" key="3">
    <source>
        <dbReference type="Proteomes" id="UP000324974"/>
    </source>
</evidence>
<dbReference type="PANTHER" id="PTHR45663:SF11">
    <property type="entry name" value="GEO12009P1"/>
    <property type="match status" value="1"/>
</dbReference>
<dbReference type="InterPro" id="IPR036249">
    <property type="entry name" value="Thioredoxin-like_sf"/>
</dbReference>
<dbReference type="Proteomes" id="UP000324974">
    <property type="component" value="Chromosome"/>
</dbReference>
<proteinExistence type="predicted"/>
<name>A0A5C1AHX4_9BACT</name>
<dbReference type="PANTHER" id="PTHR45663">
    <property type="entry name" value="GEO12009P1"/>
    <property type="match status" value="1"/>
</dbReference>
<dbReference type="GO" id="GO:0005737">
    <property type="term" value="C:cytoplasm"/>
    <property type="evidence" value="ECO:0007669"/>
    <property type="project" value="TreeGrafter"/>
</dbReference>
<dbReference type="Gene3D" id="3.40.30.10">
    <property type="entry name" value="Glutaredoxin"/>
    <property type="match status" value="1"/>
</dbReference>
<dbReference type="PROSITE" id="PS51352">
    <property type="entry name" value="THIOREDOXIN_2"/>
    <property type="match status" value="1"/>
</dbReference>
<accession>A0A5C1AHX4</accession>
<dbReference type="EMBL" id="CP042425">
    <property type="protein sequence ID" value="QEL17863.1"/>
    <property type="molecule type" value="Genomic_DNA"/>
</dbReference>
<dbReference type="CDD" id="cd02947">
    <property type="entry name" value="TRX_family"/>
    <property type="match status" value="1"/>
</dbReference>
<keyword evidence="3" id="KW-1185">Reference proteome</keyword>
<dbReference type="AlphaFoldDB" id="A0A5C1AHX4"/>
<dbReference type="KEGG" id="lrs:PX52LOC_04874"/>